<protein>
    <submittedName>
        <fullName evidence="3">PSP family protein</fullName>
    </submittedName>
</protein>
<evidence type="ECO:0000256" key="1">
    <source>
        <dbReference type="SAM" id="MobiDB-lite"/>
    </source>
</evidence>
<dbReference type="Proteomes" id="UP000263014">
    <property type="component" value="Unassembled WGS sequence"/>
</dbReference>
<feature type="transmembrane region" description="Helical" evidence="2">
    <location>
        <begin position="29"/>
        <end position="46"/>
    </location>
</feature>
<comment type="caution">
    <text evidence="3">The sequence shown here is derived from an EMBL/GenBank/DDBJ whole genome shotgun (WGS) entry which is preliminary data.</text>
</comment>
<evidence type="ECO:0000256" key="2">
    <source>
        <dbReference type="SAM" id="Phobius"/>
    </source>
</evidence>
<sequence length="856" mass="98285">MQEQDNKRQDRTRKPRFPDRCPPVRKKRLILILLPLFLLILLLLYYKAGNHKEPIRPVVLDSKPVGMIWPDSDNGNRNTAQASFSIKNPSSKTQSVTFQITYDLLLSEKHFTFDIEHLYVKDEEGTFRELPDTVMEIPGNTTLSVRVTAVDHESAMELTTRGAPEVRIIFPNTDSSGELPEDYTTDTRSTVFQDRDEKLAFLSRYLEMPSEMIDAAYHIVYQDNSKGRVPGPSDYDIRAAFTVEADDLSLWTKDMKKILPEQVDPGWWEDLKTSGFTWDIPSDAEYYKRPGSESYIVICPDLHLILKMVSSLSLPLSLEDSASREEFPEELPGYDQFKTLAADTLGYDHSAVPYIRTAMTEKVHAADGTELTLICYRAMFCNSPLYGIPVLVISGDGGTSCTVLCDGSYGDEWYLADIDGDGQDELLMHHLISITGGAGAYESDIYRISDGSPAKIFGSPEWDGDNYFDTYFTLHLSEGYTHTVQNGSTGFYTTFTRKGPEGNPYFDAEGNLTDEGRENNETDWLSADPYFYLFTPVDADGDGVFEIMTAQYTYLYGRSDGLGAAYTLLKWDSGMERMYIMKAGFWPYEDHEEDDQEYTGQWEEYENTWYKKDQPDLGDLLDSRALIKAASDQIRAIDFHVRQFPINDSLYDAAADKIYREAFYKAVTNQKPVLCRAYRSLDYEEDTYQNILRSEYLSDQEFLRQELKQDSSYYYTDYDGDGLPELIVRNMGLYGLKYDPEQDQVYLFLSVYSSYGYFMGAGQIFWHNPCLASKDMYSYESEDRNGNRVFAGFKTVFHWDDDVGSSESYYISTTDYSDVEVSQKLWEELFGLLQEARSETPEPETYEEFFKDFYKE</sequence>
<dbReference type="AlphaFoldDB" id="A0A374P1M1"/>
<keyword evidence="2" id="KW-0812">Transmembrane</keyword>
<keyword evidence="2" id="KW-1133">Transmembrane helix</keyword>
<organism evidence="3 4">
    <name type="scientific">Hungatella hathewayi</name>
    <dbReference type="NCBI Taxonomy" id="154046"/>
    <lineage>
        <taxon>Bacteria</taxon>
        <taxon>Bacillati</taxon>
        <taxon>Bacillota</taxon>
        <taxon>Clostridia</taxon>
        <taxon>Lachnospirales</taxon>
        <taxon>Lachnospiraceae</taxon>
        <taxon>Hungatella</taxon>
    </lineage>
</organism>
<evidence type="ECO:0000313" key="4">
    <source>
        <dbReference type="Proteomes" id="UP000263014"/>
    </source>
</evidence>
<feature type="region of interest" description="Disordered" evidence="1">
    <location>
        <begin position="1"/>
        <end position="20"/>
    </location>
</feature>
<dbReference type="SUPFAM" id="SSF69318">
    <property type="entry name" value="Integrin alpha N-terminal domain"/>
    <property type="match status" value="1"/>
</dbReference>
<keyword evidence="2" id="KW-0472">Membrane</keyword>
<dbReference type="InterPro" id="IPR028994">
    <property type="entry name" value="Integrin_alpha_N"/>
</dbReference>
<gene>
    <name evidence="3" type="ORF">DXD79_23755</name>
</gene>
<name>A0A374P1M1_9FIRM</name>
<proteinExistence type="predicted"/>
<dbReference type="RefSeq" id="WP_117632997.1">
    <property type="nucleotide sequence ID" value="NZ_QSON01000013.1"/>
</dbReference>
<reference evidence="3 4" key="1">
    <citation type="submission" date="2018-08" db="EMBL/GenBank/DDBJ databases">
        <title>A genome reference for cultivated species of the human gut microbiota.</title>
        <authorList>
            <person name="Zou Y."/>
            <person name="Xue W."/>
            <person name="Luo G."/>
        </authorList>
    </citation>
    <scope>NUCLEOTIDE SEQUENCE [LARGE SCALE GENOMIC DNA]</scope>
    <source>
        <strain evidence="3 4">TM09-12</strain>
    </source>
</reference>
<dbReference type="EMBL" id="QSON01000013">
    <property type="protein sequence ID" value="RGI99614.1"/>
    <property type="molecule type" value="Genomic_DNA"/>
</dbReference>
<accession>A0A374P1M1</accession>
<evidence type="ECO:0000313" key="3">
    <source>
        <dbReference type="EMBL" id="RGI99614.1"/>
    </source>
</evidence>